<keyword evidence="11" id="KW-0511">Multifunctional enzyme</keyword>
<proteinExistence type="predicted"/>
<dbReference type="PANTHER" id="PTHR32282">
    <property type="entry name" value="BINDING PROTEIN TRANSPEPTIDASE, PUTATIVE-RELATED"/>
    <property type="match status" value="1"/>
</dbReference>
<dbReference type="Gene3D" id="3.40.710.10">
    <property type="entry name" value="DD-peptidase/beta-lactamase superfamily"/>
    <property type="match status" value="1"/>
</dbReference>
<dbReference type="InterPro" id="IPR001460">
    <property type="entry name" value="PCN-bd_Tpept"/>
</dbReference>
<keyword evidence="5" id="KW-0328">Glycosyltransferase</keyword>
<dbReference type="Pfam" id="PF00912">
    <property type="entry name" value="Transgly"/>
    <property type="match status" value="1"/>
</dbReference>
<dbReference type="PANTHER" id="PTHR32282:SF11">
    <property type="entry name" value="PENICILLIN-BINDING PROTEIN 1B"/>
    <property type="match status" value="1"/>
</dbReference>
<dbReference type="InterPro" id="IPR023346">
    <property type="entry name" value="Lysozyme-like_dom_sf"/>
</dbReference>
<feature type="region of interest" description="Disordered" evidence="15">
    <location>
        <begin position="645"/>
        <end position="664"/>
    </location>
</feature>
<evidence type="ECO:0000313" key="19">
    <source>
        <dbReference type="EMBL" id="MBM7659034.1"/>
    </source>
</evidence>
<evidence type="ECO:0000256" key="5">
    <source>
        <dbReference type="ARBA" id="ARBA00022676"/>
    </source>
</evidence>
<keyword evidence="7" id="KW-0378">Hydrolase</keyword>
<dbReference type="InterPro" id="IPR001264">
    <property type="entry name" value="Glyco_trans_51"/>
</dbReference>
<feature type="domain" description="Penicillin-binding protein transpeptidase" evidence="17">
    <location>
        <begin position="323"/>
        <end position="599"/>
    </location>
</feature>
<comment type="catalytic activity">
    <reaction evidence="13">
        <text>Preferential cleavage: (Ac)2-L-Lys-D-Ala-|-D-Ala. Also transpeptidation of peptidyl-alanyl moieties that are N-acyl substituents of D-alanine.</text>
        <dbReference type="EC" id="3.4.16.4"/>
    </reaction>
</comment>
<evidence type="ECO:0000256" key="15">
    <source>
        <dbReference type="SAM" id="MobiDB-lite"/>
    </source>
</evidence>
<protein>
    <submittedName>
        <fullName evidence="19">1A family penicillin-binding protein</fullName>
    </submittedName>
</protein>
<evidence type="ECO:0000256" key="3">
    <source>
        <dbReference type="ARBA" id="ARBA00022645"/>
    </source>
</evidence>
<dbReference type="Pfam" id="PF00905">
    <property type="entry name" value="Transpeptidase"/>
    <property type="match status" value="1"/>
</dbReference>
<evidence type="ECO:0000256" key="8">
    <source>
        <dbReference type="ARBA" id="ARBA00022960"/>
    </source>
</evidence>
<evidence type="ECO:0000259" key="17">
    <source>
        <dbReference type="Pfam" id="PF00905"/>
    </source>
</evidence>
<evidence type="ECO:0000256" key="7">
    <source>
        <dbReference type="ARBA" id="ARBA00022801"/>
    </source>
</evidence>
<keyword evidence="10 16" id="KW-0472">Membrane</keyword>
<dbReference type="SUPFAM" id="SSF56601">
    <property type="entry name" value="beta-lactamase/transpeptidase-like"/>
    <property type="match status" value="1"/>
</dbReference>
<keyword evidence="2" id="KW-1003">Cell membrane</keyword>
<keyword evidence="12" id="KW-0961">Cell wall biogenesis/degradation</keyword>
<dbReference type="InterPro" id="IPR012338">
    <property type="entry name" value="Beta-lactam/transpept-like"/>
</dbReference>
<comment type="catalytic activity">
    <reaction evidence="14">
        <text>[GlcNAc-(1-&gt;4)-Mur2Ac(oyl-L-Ala-gamma-D-Glu-L-Lys-D-Ala-D-Ala)](n)-di-trans,octa-cis-undecaprenyl diphosphate + beta-D-GlcNAc-(1-&gt;4)-Mur2Ac(oyl-L-Ala-gamma-D-Glu-L-Lys-D-Ala-D-Ala)-di-trans,octa-cis-undecaprenyl diphosphate = [GlcNAc-(1-&gt;4)-Mur2Ac(oyl-L-Ala-gamma-D-Glu-L-Lys-D-Ala-D-Ala)](n+1)-di-trans,octa-cis-undecaprenyl diphosphate + di-trans,octa-cis-undecaprenyl diphosphate + H(+)</text>
        <dbReference type="Rhea" id="RHEA:23708"/>
        <dbReference type="Rhea" id="RHEA-COMP:9602"/>
        <dbReference type="Rhea" id="RHEA-COMP:9603"/>
        <dbReference type="ChEBI" id="CHEBI:15378"/>
        <dbReference type="ChEBI" id="CHEBI:58405"/>
        <dbReference type="ChEBI" id="CHEBI:60033"/>
        <dbReference type="ChEBI" id="CHEBI:78435"/>
        <dbReference type="EC" id="2.4.99.28"/>
    </reaction>
</comment>
<keyword evidence="20" id="KW-1185">Reference proteome</keyword>
<keyword evidence="3" id="KW-0121">Carboxypeptidase</keyword>
<comment type="caution">
    <text evidence="19">The sequence shown here is derived from an EMBL/GenBank/DDBJ whole genome shotgun (WGS) entry which is preliminary data.</text>
</comment>
<organism evidence="19 20">
    <name type="scientific">Sporolactobacillus spathodeae</name>
    <dbReference type="NCBI Taxonomy" id="1465502"/>
    <lineage>
        <taxon>Bacteria</taxon>
        <taxon>Bacillati</taxon>
        <taxon>Bacillota</taxon>
        <taxon>Bacilli</taxon>
        <taxon>Bacillales</taxon>
        <taxon>Sporolactobacillaceae</taxon>
        <taxon>Sporolactobacillus</taxon>
    </lineage>
</organism>
<evidence type="ECO:0000256" key="16">
    <source>
        <dbReference type="SAM" id="Phobius"/>
    </source>
</evidence>
<keyword evidence="9" id="KW-0573">Peptidoglycan synthesis</keyword>
<evidence type="ECO:0000259" key="18">
    <source>
        <dbReference type="Pfam" id="PF00912"/>
    </source>
</evidence>
<evidence type="ECO:0000256" key="13">
    <source>
        <dbReference type="ARBA" id="ARBA00034000"/>
    </source>
</evidence>
<comment type="subcellular location">
    <subcellularLocation>
        <location evidence="1">Cell membrane</location>
    </subcellularLocation>
</comment>
<accession>A0ABS2QD11</accession>
<reference evidence="19 20" key="1">
    <citation type="submission" date="2021-01" db="EMBL/GenBank/DDBJ databases">
        <title>Genomic Encyclopedia of Type Strains, Phase IV (KMG-IV): sequencing the most valuable type-strain genomes for metagenomic binning, comparative biology and taxonomic classification.</title>
        <authorList>
            <person name="Goeker M."/>
        </authorList>
    </citation>
    <scope>NUCLEOTIDE SEQUENCE [LARGE SCALE GENOMIC DNA]</scope>
    <source>
        <strain evidence="19 20">DSM 100968</strain>
    </source>
</reference>
<gene>
    <name evidence="19" type="ORF">JOC27_002510</name>
</gene>
<dbReference type="InterPro" id="IPR050396">
    <property type="entry name" value="Glycosyltr_51/Transpeptidase"/>
</dbReference>
<feature type="transmembrane region" description="Helical" evidence="16">
    <location>
        <begin position="12"/>
        <end position="38"/>
    </location>
</feature>
<dbReference type="EMBL" id="JAFBEV010000032">
    <property type="protein sequence ID" value="MBM7659034.1"/>
    <property type="molecule type" value="Genomic_DNA"/>
</dbReference>
<dbReference type="SUPFAM" id="SSF53955">
    <property type="entry name" value="Lysozyme-like"/>
    <property type="match status" value="1"/>
</dbReference>
<evidence type="ECO:0000256" key="14">
    <source>
        <dbReference type="ARBA" id="ARBA00049902"/>
    </source>
</evidence>
<name>A0ABS2QD11_9BACL</name>
<feature type="compositionally biased region" description="Polar residues" evidence="15">
    <location>
        <begin position="648"/>
        <end position="658"/>
    </location>
</feature>
<keyword evidence="4" id="KW-0645">Protease</keyword>
<dbReference type="RefSeq" id="WP_205007579.1">
    <property type="nucleotide sequence ID" value="NZ_CBCRXA010000038.1"/>
</dbReference>
<feature type="domain" description="Glycosyl transferase family 51" evidence="18">
    <location>
        <begin position="59"/>
        <end position="233"/>
    </location>
</feature>
<keyword evidence="8" id="KW-0133">Cell shape</keyword>
<dbReference type="NCBIfam" id="TIGR02074">
    <property type="entry name" value="PBP_1a_fam"/>
    <property type="match status" value="1"/>
</dbReference>
<sequence>MNERLRALRRSIVRCGLWGFAGVSGLVLLAVGSLFLAARLAGPLDIPLARPAVFYDSRGTTIGKWQENNQRWIPIRDMTPSIKLATLAIEDRRFFQHHGFDLRRIAGSALVDLRSLSKAQGASTITMQYAKNLFLTNNKTWLRKVEEMFLTMRLEMNESKKSILEGYLNTIYYGRGAYGIEAASKTYFNKTASELTLAQASMLAGIPNGPSIYSPLLHYNYAKKRQKLVLQTMAKCGYITKHEASIAAKAPLDLAKQQQKSRDLAPYFQAAVRHELLNNLDLTRKQLDSGGLKVYTTLDAESQRAAEYWVNHAIPRSSKIQTALVALDPKTGGVVAMIGGRNFQQSAFNRAIAAKRAPGSSFKPFLYYAALRNGFTPATRLKSAPTVFAFDDGRNRYQPNNFGGYYADAPITMEQALALSDNIFAVKTHLAIGMNQLVEAAKAAGITSPLEPIPSLALGSKPVSVLELARGYATLANMGARIRPNLITKVTDSDGHVLYRWHPVRKQVLNKQATFVVSQMMTGIFDKRLDGYTKVTGTPIADRLTHKMAAKTGSTSTDSWMAGFTPDLVTTVWVGYDKGETISTYPDTGYAKEIWSDFMESALEGKPKNDFKAPKGVVQVKIDPETGLLADRSSPGRPTYFIKGTAPTHYSNGETKQSTTKHEAPGGVKSFIDHLFHWWR</sequence>
<evidence type="ECO:0000256" key="12">
    <source>
        <dbReference type="ARBA" id="ARBA00023316"/>
    </source>
</evidence>
<evidence type="ECO:0000256" key="1">
    <source>
        <dbReference type="ARBA" id="ARBA00004236"/>
    </source>
</evidence>
<keyword evidence="16" id="KW-1133">Transmembrane helix</keyword>
<dbReference type="InterPro" id="IPR036950">
    <property type="entry name" value="PBP_transglycosylase"/>
</dbReference>
<keyword evidence="6" id="KW-0808">Transferase</keyword>
<evidence type="ECO:0000256" key="9">
    <source>
        <dbReference type="ARBA" id="ARBA00022984"/>
    </source>
</evidence>
<keyword evidence="16" id="KW-0812">Transmembrane</keyword>
<evidence type="ECO:0000313" key="20">
    <source>
        <dbReference type="Proteomes" id="UP000823201"/>
    </source>
</evidence>
<evidence type="ECO:0000256" key="11">
    <source>
        <dbReference type="ARBA" id="ARBA00023268"/>
    </source>
</evidence>
<evidence type="ECO:0000256" key="4">
    <source>
        <dbReference type="ARBA" id="ARBA00022670"/>
    </source>
</evidence>
<dbReference type="Gene3D" id="1.10.3810.10">
    <property type="entry name" value="Biosynthetic peptidoglycan transglycosylase-like"/>
    <property type="match status" value="1"/>
</dbReference>
<evidence type="ECO:0000256" key="10">
    <source>
        <dbReference type="ARBA" id="ARBA00023136"/>
    </source>
</evidence>
<evidence type="ECO:0000256" key="6">
    <source>
        <dbReference type="ARBA" id="ARBA00022679"/>
    </source>
</evidence>
<dbReference type="Proteomes" id="UP000823201">
    <property type="component" value="Unassembled WGS sequence"/>
</dbReference>
<evidence type="ECO:0000256" key="2">
    <source>
        <dbReference type="ARBA" id="ARBA00022475"/>
    </source>
</evidence>